<dbReference type="EMBL" id="CP046056">
    <property type="protein sequence ID" value="QQD23057.1"/>
    <property type="molecule type" value="Genomic_DNA"/>
</dbReference>
<evidence type="ECO:0000256" key="9">
    <source>
        <dbReference type="ARBA" id="ARBA00022842"/>
    </source>
</evidence>
<dbReference type="GO" id="GO:0005886">
    <property type="term" value="C:plasma membrane"/>
    <property type="evidence" value="ECO:0007669"/>
    <property type="project" value="UniProtKB-SubCell"/>
</dbReference>
<dbReference type="KEGG" id="vcw:GJQ55_00580"/>
<evidence type="ECO:0000313" key="15">
    <source>
        <dbReference type="Proteomes" id="UP000596074"/>
    </source>
</evidence>
<comment type="similarity">
    <text evidence="3 12">Belongs to the UbiA prenyltransferase family.</text>
</comment>
<keyword evidence="4 12" id="KW-1003">Cell membrane</keyword>
<dbReference type="Pfam" id="PF01040">
    <property type="entry name" value="UbiA"/>
    <property type="match status" value="1"/>
</dbReference>
<evidence type="ECO:0000256" key="8">
    <source>
        <dbReference type="ARBA" id="ARBA00022692"/>
    </source>
</evidence>
<evidence type="ECO:0000256" key="7">
    <source>
        <dbReference type="ARBA" id="ARBA00022688"/>
    </source>
</evidence>
<evidence type="ECO:0000256" key="5">
    <source>
        <dbReference type="ARBA" id="ARBA00022519"/>
    </source>
</evidence>
<keyword evidence="8 12" id="KW-0812">Transmembrane</keyword>
<dbReference type="PANTHER" id="PTHR11048">
    <property type="entry name" value="PRENYLTRANSFERASES"/>
    <property type="match status" value="1"/>
</dbReference>
<dbReference type="GO" id="GO:0006744">
    <property type="term" value="P:ubiquinone biosynthetic process"/>
    <property type="evidence" value="ECO:0007669"/>
    <property type="project" value="UniProtKB-UniRule"/>
</dbReference>
<evidence type="ECO:0000256" key="1">
    <source>
        <dbReference type="ARBA" id="ARBA00001946"/>
    </source>
</evidence>
<dbReference type="FunFam" id="1.20.120.1780:FF:000001">
    <property type="entry name" value="4-hydroxybenzoate octaprenyltransferase"/>
    <property type="match status" value="1"/>
</dbReference>
<feature type="transmembrane region" description="Helical" evidence="12">
    <location>
        <begin position="276"/>
        <end position="296"/>
    </location>
</feature>
<keyword evidence="5 12" id="KW-0997">Cell inner membrane</keyword>
<dbReference type="InterPro" id="IPR044878">
    <property type="entry name" value="UbiA_sf"/>
</dbReference>
<feature type="transmembrane region" description="Helical" evidence="12">
    <location>
        <begin position="124"/>
        <end position="142"/>
    </location>
</feature>
<keyword evidence="9 12" id="KW-0460">Magnesium</keyword>
<keyword evidence="11 12" id="KW-0472">Membrane</keyword>
<dbReference type="Gene3D" id="1.20.120.1780">
    <property type="entry name" value="UbiA prenyltransferase"/>
    <property type="match status" value="1"/>
</dbReference>
<feature type="transmembrane region" description="Helical" evidence="12">
    <location>
        <begin position="98"/>
        <end position="118"/>
    </location>
</feature>
<keyword evidence="7 12" id="KW-0831">Ubiquinone biosynthesis</keyword>
<feature type="transmembrane region" description="Helical" evidence="12">
    <location>
        <begin position="30"/>
        <end position="47"/>
    </location>
</feature>
<evidence type="ECO:0000256" key="4">
    <source>
        <dbReference type="ARBA" id="ARBA00022475"/>
    </source>
</evidence>
<sequence>MPMSAVTDALNRHWPQWQDWVALTRLNRPIGSYLLLGPTLWALWIAAQGVPDWHLLVIFTLGVFLMRSAGCIINDFADRKVDGHVKRTKDRPLATGRLTPKQALQGFAVLVVLAFLLVLLTNQLTIMLSVAALGLASLYPFMKRYTHLPQLFLGAAYSMAIPMAFAAQSNDIPQVAWLLYAANMAWTVAYDTLYAMVDRDDDLLIGVKSTAILFGDLDLVMVGLLYGITLLSLLAAFGQLALAWPAYIGLLAGALYFGWLLYCVRSRSREACFQAFLNNYWFGLIIWAGLAGSYLLTAAPTT</sequence>
<evidence type="ECO:0000256" key="11">
    <source>
        <dbReference type="ARBA" id="ARBA00023136"/>
    </source>
</evidence>
<feature type="transmembrane region" description="Helical" evidence="12">
    <location>
        <begin position="151"/>
        <end position="169"/>
    </location>
</feature>
<protein>
    <recommendedName>
        <fullName evidence="12 13">4-hydroxybenzoate octaprenyltransferase</fullName>
        <ecNumber evidence="12 13">2.5.1.39</ecNumber>
    </recommendedName>
    <alternativeName>
        <fullName evidence="12">4-HB polyprenyltransferase</fullName>
    </alternativeName>
</protein>
<evidence type="ECO:0000256" key="2">
    <source>
        <dbReference type="ARBA" id="ARBA00004141"/>
    </source>
</evidence>
<comment type="subcellular location">
    <subcellularLocation>
        <location evidence="12">Cell inner membrane</location>
        <topology evidence="12">Multi-pass membrane protein</topology>
    </subcellularLocation>
    <subcellularLocation>
        <location evidence="2">Membrane</location>
        <topology evidence="2">Multi-pass membrane protein</topology>
    </subcellularLocation>
</comment>
<evidence type="ECO:0000256" key="3">
    <source>
        <dbReference type="ARBA" id="ARBA00005985"/>
    </source>
</evidence>
<dbReference type="NCBIfam" id="TIGR01474">
    <property type="entry name" value="ubiA_proteo"/>
    <property type="match status" value="1"/>
</dbReference>
<keyword evidence="6 12" id="KW-0808">Transferase</keyword>
<feature type="transmembrane region" description="Helical" evidence="12">
    <location>
        <begin position="244"/>
        <end position="264"/>
    </location>
</feature>
<evidence type="ECO:0000256" key="10">
    <source>
        <dbReference type="ARBA" id="ARBA00022989"/>
    </source>
</evidence>
<dbReference type="FunFam" id="1.10.357.140:FF:000002">
    <property type="entry name" value="4-hydroxybenzoate octaprenyltransferase"/>
    <property type="match status" value="1"/>
</dbReference>
<dbReference type="AlphaFoldDB" id="A0A9X7USS7"/>
<dbReference type="Proteomes" id="UP000596074">
    <property type="component" value="Chromosome"/>
</dbReference>
<dbReference type="HAMAP" id="MF_01635">
    <property type="entry name" value="UbiA"/>
    <property type="match status" value="1"/>
</dbReference>
<evidence type="ECO:0000256" key="6">
    <source>
        <dbReference type="ARBA" id="ARBA00022679"/>
    </source>
</evidence>
<comment type="cofactor">
    <cofactor evidence="1 12">
        <name>Mg(2+)</name>
        <dbReference type="ChEBI" id="CHEBI:18420"/>
    </cofactor>
</comment>
<accession>A0A9X7USS7</accession>
<dbReference type="PANTHER" id="PTHR11048:SF28">
    <property type="entry name" value="4-HYDROXYBENZOATE POLYPRENYLTRANSFERASE, MITOCHONDRIAL"/>
    <property type="match status" value="1"/>
</dbReference>
<dbReference type="GO" id="GO:0008412">
    <property type="term" value="F:4-hydroxybenzoate polyprenyltransferase activity"/>
    <property type="evidence" value="ECO:0007669"/>
    <property type="project" value="UniProtKB-UniRule"/>
</dbReference>
<feature type="transmembrane region" description="Helical" evidence="12">
    <location>
        <begin position="175"/>
        <end position="197"/>
    </location>
</feature>
<dbReference type="InterPro" id="IPR039653">
    <property type="entry name" value="Prenyltransferase"/>
</dbReference>
<keyword evidence="10 12" id="KW-1133">Transmembrane helix</keyword>
<comment type="pathway">
    <text evidence="12">Cofactor biosynthesis; ubiquinone biosynthesis.</text>
</comment>
<gene>
    <name evidence="12" type="primary">ubiA</name>
    <name evidence="14" type="ORF">GJQ55_00580</name>
</gene>
<proteinExistence type="inferred from homology"/>
<evidence type="ECO:0000256" key="12">
    <source>
        <dbReference type="HAMAP-Rule" id="MF_01635"/>
    </source>
</evidence>
<dbReference type="EC" id="2.5.1.39" evidence="12 13"/>
<comment type="function">
    <text evidence="12">Catalyzes the prenylation of para-hydroxybenzoate (PHB) with an all-trans polyprenyl group. Mediates the second step in the final reaction sequence of ubiquinone-8 (UQ-8) biosynthesis, which is the condensation of the polyisoprenoid side chain with PHB, generating the first membrane-bound Q intermediate 3-octaprenyl-4-hydroxybenzoate.</text>
</comment>
<feature type="transmembrane region" description="Helical" evidence="12">
    <location>
        <begin position="53"/>
        <end position="77"/>
    </location>
</feature>
<dbReference type="Gene3D" id="1.10.357.140">
    <property type="entry name" value="UbiA prenyltransferase"/>
    <property type="match status" value="1"/>
</dbReference>
<dbReference type="CDD" id="cd13959">
    <property type="entry name" value="PT_UbiA_COQ2"/>
    <property type="match status" value="1"/>
</dbReference>
<organism evidence="14 15">
    <name type="scientific">Venatoribacter cucullus</name>
    <dbReference type="NCBI Taxonomy" id="2661630"/>
    <lineage>
        <taxon>Bacteria</taxon>
        <taxon>Pseudomonadati</taxon>
        <taxon>Pseudomonadota</taxon>
        <taxon>Gammaproteobacteria</taxon>
        <taxon>Oceanospirillales</taxon>
        <taxon>Oceanospirillaceae</taxon>
        <taxon>Venatoribacter</taxon>
    </lineage>
</organism>
<evidence type="ECO:0000256" key="13">
    <source>
        <dbReference type="NCBIfam" id="TIGR01474"/>
    </source>
</evidence>
<reference evidence="14 15" key="1">
    <citation type="submission" date="2019-11" db="EMBL/GenBank/DDBJ databases">
        <title>Venatorbacter sp. nov. a predator of Campylobacter and other Gram-negative bacteria.</title>
        <authorList>
            <person name="Saeedi A."/>
            <person name="Cummings N.J."/>
            <person name="Connerton I.F."/>
            <person name="Connerton P.L."/>
        </authorList>
    </citation>
    <scope>NUCLEOTIDE SEQUENCE [LARGE SCALE GENOMIC DNA]</scope>
    <source>
        <strain evidence="14">XL5</strain>
    </source>
</reference>
<dbReference type="InterPro" id="IPR006370">
    <property type="entry name" value="HB_polyprenyltransferase-like"/>
</dbReference>
<name>A0A9X7USS7_9GAMM</name>
<keyword evidence="15" id="KW-1185">Reference proteome</keyword>
<comment type="catalytic activity">
    <reaction evidence="12">
        <text>all-trans-octaprenyl diphosphate + 4-hydroxybenzoate = 4-hydroxy-3-(all-trans-octaprenyl)benzoate + diphosphate</text>
        <dbReference type="Rhea" id="RHEA:27782"/>
        <dbReference type="ChEBI" id="CHEBI:1617"/>
        <dbReference type="ChEBI" id="CHEBI:17879"/>
        <dbReference type="ChEBI" id="CHEBI:33019"/>
        <dbReference type="ChEBI" id="CHEBI:57711"/>
        <dbReference type="EC" id="2.5.1.39"/>
    </reaction>
</comment>
<feature type="transmembrane region" description="Helical" evidence="12">
    <location>
        <begin position="217"/>
        <end position="238"/>
    </location>
</feature>
<dbReference type="InterPro" id="IPR000537">
    <property type="entry name" value="UbiA_prenyltransferase"/>
</dbReference>
<evidence type="ECO:0000313" key="14">
    <source>
        <dbReference type="EMBL" id="QQD23057.1"/>
    </source>
</evidence>